<feature type="region of interest" description="Disordered" evidence="6">
    <location>
        <begin position="1650"/>
        <end position="1751"/>
    </location>
</feature>
<feature type="compositionally biased region" description="Acidic residues" evidence="6">
    <location>
        <begin position="129"/>
        <end position="154"/>
    </location>
</feature>
<feature type="region of interest" description="Disordered" evidence="6">
    <location>
        <begin position="76"/>
        <end position="155"/>
    </location>
</feature>
<evidence type="ECO:0000313" key="7">
    <source>
        <dbReference type="EMBL" id="KAK7202027.1"/>
    </source>
</evidence>
<keyword evidence="8" id="KW-1185">Reference proteome</keyword>
<feature type="compositionally biased region" description="Polar residues" evidence="6">
    <location>
        <begin position="95"/>
        <end position="112"/>
    </location>
</feature>
<evidence type="ECO:0000256" key="3">
    <source>
        <dbReference type="ARBA" id="ARBA00008845"/>
    </source>
</evidence>
<evidence type="ECO:0000313" key="8">
    <source>
        <dbReference type="Proteomes" id="UP001430356"/>
    </source>
</evidence>
<keyword evidence="5" id="KW-0539">Nucleus</keyword>
<dbReference type="InterPro" id="IPR016024">
    <property type="entry name" value="ARM-type_fold"/>
</dbReference>
<dbReference type="InterPro" id="IPR006594">
    <property type="entry name" value="LisH"/>
</dbReference>
<keyword evidence="4" id="KW-0833">Ubl conjugation pathway</keyword>
<dbReference type="SMART" id="SM00667">
    <property type="entry name" value="LisH"/>
    <property type="match status" value="1"/>
</dbReference>
<dbReference type="GO" id="GO:0005634">
    <property type="term" value="C:nucleus"/>
    <property type="evidence" value="ECO:0007669"/>
    <property type="project" value="UniProtKB-SubCell"/>
</dbReference>
<feature type="compositionally biased region" description="Basic and acidic residues" evidence="6">
    <location>
        <begin position="509"/>
        <end position="520"/>
    </location>
</feature>
<evidence type="ECO:0000256" key="1">
    <source>
        <dbReference type="ARBA" id="ARBA00004123"/>
    </source>
</evidence>
<feature type="region of interest" description="Disordered" evidence="6">
    <location>
        <begin position="410"/>
        <end position="448"/>
    </location>
</feature>
<dbReference type="SUPFAM" id="SSF48371">
    <property type="entry name" value="ARM repeat"/>
    <property type="match status" value="1"/>
</dbReference>
<dbReference type="EMBL" id="JAECZO010000023">
    <property type="protein sequence ID" value="KAK7202027.1"/>
    <property type="molecule type" value="Genomic_DNA"/>
</dbReference>
<dbReference type="InterPro" id="IPR036322">
    <property type="entry name" value="WD40_repeat_dom_sf"/>
</dbReference>
<dbReference type="SUPFAM" id="SSF50978">
    <property type="entry name" value="WD40 repeat-like"/>
    <property type="match status" value="1"/>
</dbReference>
<dbReference type="FunFam" id="2.130.10.10:FF:001163">
    <property type="entry name" value="Hypothetical_protein_-_conserved"/>
    <property type="match status" value="1"/>
</dbReference>
<comment type="similarity">
    <text evidence="3">Belongs to the VPRBP/DCAF1 family.</text>
</comment>
<feature type="compositionally biased region" description="Low complexity" evidence="6">
    <location>
        <begin position="464"/>
        <end position="495"/>
    </location>
</feature>
<evidence type="ECO:0008006" key="9">
    <source>
        <dbReference type="Google" id="ProtNLM"/>
    </source>
</evidence>
<dbReference type="GO" id="GO:0080008">
    <property type="term" value="C:Cul4-RING E3 ubiquitin ligase complex"/>
    <property type="evidence" value="ECO:0007669"/>
    <property type="project" value="TreeGrafter"/>
</dbReference>
<dbReference type="Proteomes" id="UP001430356">
    <property type="component" value="Unassembled WGS sequence"/>
</dbReference>
<dbReference type="InterPro" id="IPR015943">
    <property type="entry name" value="WD40/YVTN_repeat-like_dom_sf"/>
</dbReference>
<evidence type="ECO:0000256" key="2">
    <source>
        <dbReference type="ARBA" id="ARBA00004906"/>
    </source>
</evidence>
<dbReference type="PROSITE" id="PS50896">
    <property type="entry name" value="LISH"/>
    <property type="match status" value="1"/>
</dbReference>
<dbReference type="GO" id="GO:0016567">
    <property type="term" value="P:protein ubiquitination"/>
    <property type="evidence" value="ECO:0007669"/>
    <property type="project" value="InterPro"/>
</dbReference>
<comment type="pathway">
    <text evidence="2">Protein modification; protein ubiquitination.</text>
</comment>
<reference evidence="7 8" key="1">
    <citation type="journal article" date="2021" name="MBio">
        <title>A New Model Trypanosomatid, Novymonas esmeraldas: Genomic Perception of Its 'Candidatus Pandoraea novymonadis' Endosymbiont.</title>
        <authorList>
            <person name="Zakharova A."/>
            <person name="Saura A."/>
            <person name="Butenko A."/>
            <person name="Podesvova L."/>
            <person name="Warmusova S."/>
            <person name="Kostygov A.Y."/>
            <person name="Nenarokova A."/>
            <person name="Lukes J."/>
            <person name="Opperdoes F.R."/>
            <person name="Yurchenko V."/>
        </authorList>
    </citation>
    <scope>NUCLEOTIDE SEQUENCE [LARGE SCALE GENOMIC DNA]</scope>
    <source>
        <strain evidence="7 8">E262AT.01</strain>
    </source>
</reference>
<evidence type="ECO:0000256" key="4">
    <source>
        <dbReference type="ARBA" id="ARBA00022786"/>
    </source>
</evidence>
<comment type="caution">
    <text evidence="7">The sequence shown here is derived from an EMBL/GenBank/DDBJ whole genome shotgun (WGS) entry which is preliminary data.</text>
</comment>
<comment type="subcellular location">
    <subcellularLocation>
        <location evidence="1">Nucleus</location>
    </subcellularLocation>
</comment>
<sequence length="1751" mass="194851">MLQSVGRRVSVRPCLRCDHAREGKASIRRPPLTRICHPRAREGSCKSTLATTFTSVLYSHVSPSAFLNVTASNTPAARAASSPTPSLGKGAAPQETITTASCRRSGTMSLSSDFEEASMDLDSEHDSSYDDEDDEDDEEESFFEDANDEDDDDFVFSSESVPLVKELMKRLLKTYRILKESITSVESELTTATVASDEEDTAPQPPLTSSALAERAQALRGLLSLQELYGFLWARLLRVLDEENERCSDSYMATLNMQDRVPFESLAHAIHHNTVFCDHMGEVLDINYAQRSSTDITRNAPHSDLLVEFYSQMEQIQCTASHCALLVVEGSRESFLDPISMYDLCKALAAEKNPRKRLVPLSLMFSMLDQDEQTVSEALLHAMPKVLLQRLRHWVHQLYGPFPLYREAAPVPRSQRRSPQRYRSAAVASEGDSHTASRRSSPGRSPLLMRQRVEEVTADGANGAPSHASAAPDSPLPLSGEPTFAAAVPPVEAAENGTRKRQRRQRSPTSRDVDHAHHDTASGLEHYLDGWIPKAGDRVGRGPGWSSGQQGKGCDYGVVEGCTESEVVVRWVPSLDLPVPDVEEDRLFLYRFSSPYYEVVAWETYLQVRTLTVTRADIRMLELLQLCIVAGVLCQQSDAILPVLQFQTIESALKVLDSIDICSRYLENEHAREVAERAALQTLAEHSAEESPREDMATVLLQWDMNYTAVRRRYRVEREMLARIGWVLSAVLSHKKLAFLFLDADGVGRILRLVKGKLEAYTIYGCAIVLSHLAKSAVFEELLRRQRGYFEPIMQFIIDQWKHTTNVDVQSSVGAFLFHSLSFPIVIDYFESENGPVEAIEALERCLKVSEEQFDVLHSDLLLALLRCLNIYLVTHLMLSTKVIFRKHRVLSTLVTQSSRITSLPRDPPTVDAILGLLAASSPGLPGVSAENVHSLLTAERLGTAQVLIEKGMHTLLLRCATFFFVQSRWDLLIASLQALCALTVIPYVRPLIAEVRAHESGIAQLLAIVNDLAVSYQNRNTSREAHLLPCVVAALQILIHVTNPPADIADENAVANFNNACGAFRASDGVRALLEVLKIRKDASMSAKLNYFPVVARAVQLMAVLRRYSDTAALFEALNIRTLVQDLSSQYSDVQREFISVVGARKLPTELGPAGHFMDNLKSFMPSAFGGVSQADVVKMHTVDPLEMEQRQTIIGRAVVDYSKESLLELIAEHLDSEGLSAAAAALRSESGIQPSAGVSGADGTAAVTSMSISDAAAKGPTPSLDGVIRSYLRQQQERSPNPIETLPQFDLTKKHVYLPPPIPLDDTRNEFNRLLRRRCGGKFTLRTQTHAHWLTYRYPAFMFDITGSGEELQGESVAFCDGGDSIVIGTSEGAVALFDTFPEETTDEKLLEQHLVFENEAISTIVVSDDGGLIAAVNDTRKAHVMRRNMLPVPQQELTECRTLRFSHDNRLAVVTSEEEHACRVHDLVTGVELRNLSDPIWTGENVANVALFDGTSQLVLNDAILWDLRMPEKPIFRFDRITESFASIFHPTQPLIIIDEKVWDLRTWRMMQTVPTFQKTASFHRSREGKVLYSFREASRVSGTHLPIVSAVDSYTLDSVFSEEVRPAFKSFAVDPSDRYCAAILDQDMDPVIRLFSLSAGPYPDHGAFASPAVQEEHDSAMSAEEEEEEMGQWSIDDDDYDMDDSSDTTDEDDEEEGEEEGEEDDEDDEEEEDEDDEEDEEEDEEEDDSGTETSSGSDEQQGRTHMT</sequence>
<dbReference type="Gene3D" id="2.130.10.10">
    <property type="entry name" value="YVTN repeat-like/Quinoprotein amine dehydrogenase"/>
    <property type="match status" value="1"/>
</dbReference>
<feature type="compositionally biased region" description="Acidic residues" evidence="6">
    <location>
        <begin position="1667"/>
        <end position="1734"/>
    </location>
</feature>
<organism evidence="7 8">
    <name type="scientific">Novymonas esmeraldas</name>
    <dbReference type="NCBI Taxonomy" id="1808958"/>
    <lineage>
        <taxon>Eukaryota</taxon>
        <taxon>Discoba</taxon>
        <taxon>Euglenozoa</taxon>
        <taxon>Kinetoplastea</taxon>
        <taxon>Metakinetoplastina</taxon>
        <taxon>Trypanosomatida</taxon>
        <taxon>Trypanosomatidae</taxon>
        <taxon>Novymonas</taxon>
    </lineage>
</organism>
<gene>
    <name evidence="7" type="ORF">NESM_000271000</name>
</gene>
<feature type="compositionally biased region" description="Low complexity" evidence="6">
    <location>
        <begin position="76"/>
        <end position="86"/>
    </location>
</feature>
<feature type="compositionally biased region" description="Low complexity" evidence="6">
    <location>
        <begin position="438"/>
        <end position="448"/>
    </location>
</feature>
<dbReference type="InterPro" id="IPR033270">
    <property type="entry name" value="VPRBP/DCAF1"/>
</dbReference>
<accession>A0AAW0F994</accession>
<protein>
    <recommendedName>
        <fullName evidence="9">LisH domain-containing protein</fullName>
    </recommendedName>
</protein>
<feature type="region of interest" description="Disordered" evidence="6">
    <location>
        <begin position="460"/>
        <end position="520"/>
    </location>
</feature>
<evidence type="ECO:0000256" key="5">
    <source>
        <dbReference type="ARBA" id="ARBA00023242"/>
    </source>
</evidence>
<evidence type="ECO:0000256" key="6">
    <source>
        <dbReference type="SAM" id="MobiDB-lite"/>
    </source>
</evidence>
<dbReference type="PANTHER" id="PTHR13129">
    <property type="entry name" value="VPRBP PROTEIN-RELATED"/>
    <property type="match status" value="1"/>
</dbReference>
<proteinExistence type="inferred from homology"/>
<name>A0AAW0F994_9TRYP</name>
<dbReference type="PANTHER" id="PTHR13129:SF4">
    <property type="entry name" value="DDB1- AND CUL4-ASSOCIATED FACTOR 1"/>
    <property type="match status" value="1"/>
</dbReference>